<feature type="transmembrane region" description="Helical" evidence="6">
    <location>
        <begin position="12"/>
        <end position="31"/>
    </location>
</feature>
<comment type="catalytic activity">
    <reaction evidence="4">
        <text>NAD(+) + H2O = ADP-D-ribose + nicotinamide + H(+)</text>
        <dbReference type="Rhea" id="RHEA:16301"/>
        <dbReference type="ChEBI" id="CHEBI:15377"/>
        <dbReference type="ChEBI" id="CHEBI:15378"/>
        <dbReference type="ChEBI" id="CHEBI:17154"/>
        <dbReference type="ChEBI" id="CHEBI:57540"/>
        <dbReference type="ChEBI" id="CHEBI:57967"/>
        <dbReference type="EC" id="3.2.2.6"/>
    </reaction>
    <physiologicalReaction direction="left-to-right" evidence="4">
        <dbReference type="Rhea" id="RHEA:16302"/>
    </physiologicalReaction>
</comment>
<dbReference type="AlphaFoldDB" id="A0A218X5Q9"/>
<keyword evidence="6" id="KW-1133">Transmembrane helix</keyword>
<name>A0A218X5Q9_PUNGR</name>
<evidence type="ECO:0000313" key="9">
    <source>
        <dbReference type="Proteomes" id="UP000197138"/>
    </source>
</evidence>
<dbReference type="Pfam" id="PF01582">
    <property type="entry name" value="TIR"/>
    <property type="match status" value="1"/>
</dbReference>
<proteinExistence type="predicted"/>
<dbReference type="SMART" id="SM00255">
    <property type="entry name" value="TIR"/>
    <property type="match status" value="1"/>
</dbReference>
<protein>
    <recommendedName>
        <fullName evidence="1">ADP-ribosyl cyclase/cyclic ADP-ribose hydrolase</fullName>
        <ecNumber evidence="1">3.2.2.6</ecNumber>
    </recommendedName>
</protein>
<dbReference type="FunFam" id="3.40.50.10140:FF:000007">
    <property type="entry name" value="Disease resistance protein (TIR-NBS-LRR class)"/>
    <property type="match status" value="1"/>
</dbReference>
<evidence type="ECO:0000256" key="2">
    <source>
        <dbReference type="ARBA" id="ARBA00022801"/>
    </source>
</evidence>
<keyword evidence="6" id="KW-0472">Membrane</keyword>
<dbReference type="Proteomes" id="UP000197138">
    <property type="component" value="Unassembled WGS sequence"/>
</dbReference>
<feature type="region of interest" description="Disordered" evidence="5">
    <location>
        <begin position="39"/>
        <end position="73"/>
    </location>
</feature>
<dbReference type="InterPro" id="IPR035897">
    <property type="entry name" value="Toll_tir_struct_dom_sf"/>
</dbReference>
<dbReference type="SUPFAM" id="SSF52200">
    <property type="entry name" value="Toll/Interleukin receptor TIR domain"/>
    <property type="match status" value="1"/>
</dbReference>
<keyword evidence="3" id="KW-0520">NAD</keyword>
<dbReference type="EMBL" id="MTKT01002229">
    <property type="protein sequence ID" value="OWM80274.1"/>
    <property type="molecule type" value="Genomic_DNA"/>
</dbReference>
<feature type="domain" description="TIR" evidence="7">
    <location>
        <begin position="76"/>
        <end position="213"/>
    </location>
</feature>
<evidence type="ECO:0000259" key="7">
    <source>
        <dbReference type="PROSITE" id="PS50104"/>
    </source>
</evidence>
<comment type="caution">
    <text evidence="8">The sequence shown here is derived from an EMBL/GenBank/DDBJ whole genome shotgun (WGS) entry which is preliminary data.</text>
</comment>
<evidence type="ECO:0000256" key="4">
    <source>
        <dbReference type="ARBA" id="ARBA00047304"/>
    </source>
</evidence>
<dbReference type="PANTHER" id="PTHR32009:SF39">
    <property type="entry name" value="TIR DOMAIN-CONTAINING PROTEIN"/>
    <property type="match status" value="1"/>
</dbReference>
<accession>A0A218X5Q9</accession>
<dbReference type="GO" id="GO:0007165">
    <property type="term" value="P:signal transduction"/>
    <property type="evidence" value="ECO:0007669"/>
    <property type="project" value="InterPro"/>
</dbReference>
<dbReference type="GO" id="GO:0061809">
    <property type="term" value="F:NAD+ nucleosidase activity, cyclic ADP-ribose generating"/>
    <property type="evidence" value="ECO:0007669"/>
    <property type="project" value="UniProtKB-EC"/>
</dbReference>
<organism evidence="8 9">
    <name type="scientific">Punica granatum</name>
    <name type="common">Pomegranate</name>
    <dbReference type="NCBI Taxonomy" id="22663"/>
    <lineage>
        <taxon>Eukaryota</taxon>
        <taxon>Viridiplantae</taxon>
        <taxon>Streptophyta</taxon>
        <taxon>Embryophyta</taxon>
        <taxon>Tracheophyta</taxon>
        <taxon>Spermatophyta</taxon>
        <taxon>Magnoliopsida</taxon>
        <taxon>eudicotyledons</taxon>
        <taxon>Gunneridae</taxon>
        <taxon>Pentapetalae</taxon>
        <taxon>rosids</taxon>
        <taxon>malvids</taxon>
        <taxon>Myrtales</taxon>
        <taxon>Lythraceae</taxon>
        <taxon>Punica</taxon>
    </lineage>
</organism>
<evidence type="ECO:0000256" key="6">
    <source>
        <dbReference type="SAM" id="Phobius"/>
    </source>
</evidence>
<keyword evidence="2" id="KW-0378">Hydrolase</keyword>
<evidence type="ECO:0000256" key="5">
    <source>
        <dbReference type="SAM" id="MobiDB-lite"/>
    </source>
</evidence>
<dbReference type="Gene3D" id="3.40.50.10140">
    <property type="entry name" value="Toll/interleukin-1 receptor homology (TIR) domain"/>
    <property type="match status" value="1"/>
</dbReference>
<evidence type="ECO:0000256" key="3">
    <source>
        <dbReference type="ARBA" id="ARBA00023027"/>
    </source>
</evidence>
<gene>
    <name evidence="8" type="ORF">CDL15_Pgr019554</name>
</gene>
<evidence type="ECO:0000256" key="1">
    <source>
        <dbReference type="ARBA" id="ARBA00011982"/>
    </source>
</evidence>
<reference evidence="9" key="1">
    <citation type="journal article" date="2017" name="Plant J.">
        <title>The pomegranate (Punica granatum L.) genome and the genomics of punicalagin biosynthesis.</title>
        <authorList>
            <person name="Qin G."/>
            <person name="Xu C."/>
            <person name="Ming R."/>
            <person name="Tang H."/>
            <person name="Guyot R."/>
            <person name="Kramer E.M."/>
            <person name="Hu Y."/>
            <person name="Yi X."/>
            <person name="Qi Y."/>
            <person name="Xu X."/>
            <person name="Gao Z."/>
            <person name="Pan H."/>
            <person name="Jian J."/>
            <person name="Tian Y."/>
            <person name="Yue Z."/>
            <person name="Xu Y."/>
        </authorList>
    </citation>
    <scope>NUCLEOTIDE SEQUENCE [LARGE SCALE GENOMIC DNA]</scope>
    <source>
        <strain evidence="9">cv. Dabenzi</strain>
    </source>
</reference>
<sequence length="226" mass="25298">MASDSHPRYRALVIAAICATTSVLVAAFLGARKRWHSGNSSRMNVNNSQQQQHQQEVDGSHDVPSSESSDDPAAGHEVEVFLSFRGTDIRKAFTDYLYHSLIDAGVRTFRDNEELRAGEEIGPELMKSIRQSKIGIPIFSADYASSEWCLMEVAEMVKSMKESKQLIMPLFLDVTPDEAQHQTGSYAKPFSQHEKRFGQEKVQAWRDALKEVVKLKGLELNKVANG</sequence>
<dbReference type="InterPro" id="IPR000157">
    <property type="entry name" value="TIR_dom"/>
</dbReference>
<keyword evidence="6" id="KW-0812">Transmembrane</keyword>
<dbReference type="EC" id="3.2.2.6" evidence="1"/>
<dbReference type="PROSITE" id="PS50104">
    <property type="entry name" value="TIR"/>
    <property type="match status" value="1"/>
</dbReference>
<dbReference type="PANTHER" id="PTHR32009">
    <property type="entry name" value="TMV RESISTANCE PROTEIN N-LIKE"/>
    <property type="match status" value="1"/>
</dbReference>
<feature type="compositionally biased region" description="Polar residues" evidence="5">
    <location>
        <begin position="39"/>
        <end position="48"/>
    </location>
</feature>
<evidence type="ECO:0000313" key="8">
    <source>
        <dbReference type="EMBL" id="OWM80274.1"/>
    </source>
</evidence>